<evidence type="ECO:0000313" key="2">
    <source>
        <dbReference type="EMBL" id="EPF73875.1"/>
    </source>
</evidence>
<evidence type="ECO:0000313" key="3">
    <source>
        <dbReference type="Proteomes" id="UP000014568"/>
    </source>
</evidence>
<dbReference type="Pfam" id="PF13472">
    <property type="entry name" value="Lipase_GDSL_2"/>
    <property type="match status" value="1"/>
</dbReference>
<feature type="domain" description="SGNH hydrolase-type esterase" evidence="1">
    <location>
        <begin position="51"/>
        <end position="219"/>
    </location>
</feature>
<dbReference type="HOGENOM" id="CLU_050180_2_0_6"/>
<organism evidence="2 3">
    <name type="scientific">Acinetobacter rudis CIP 110305</name>
    <dbReference type="NCBI Taxonomy" id="421052"/>
    <lineage>
        <taxon>Bacteria</taxon>
        <taxon>Pseudomonadati</taxon>
        <taxon>Pseudomonadota</taxon>
        <taxon>Gammaproteobacteria</taxon>
        <taxon>Moraxellales</taxon>
        <taxon>Moraxellaceae</taxon>
        <taxon>Acinetobacter</taxon>
    </lineage>
</organism>
<sequence>MFNSPIEILCSPLLIAQGMYTKYKTPRLNEAEGDRQGQAGQGQRLSLLICGDSAAAGVGAEQQEQALTGQILSLLQPHYQCHWCLEAKSGYTSAAFLQHLEQLKPQEFDIAVLSIGVNDVTKPISVTTWMQNIERIHRLLIEKFAVKYVIYTAVPAMHQFPALPFPLRYFLGKTAKQMNRQLQAQYANQKNSTVLTMQLPIKKHFMADDGFHPSPIGYTLWAEQVAKLIVQYQAQINIEF</sequence>
<protein>
    <recommendedName>
        <fullName evidence="1">SGNH hydrolase-type esterase domain-containing protein</fullName>
    </recommendedName>
</protein>
<dbReference type="CDD" id="cd01836">
    <property type="entry name" value="FeeA_FeeB_like"/>
    <property type="match status" value="1"/>
</dbReference>
<dbReference type="Gene3D" id="3.40.50.1110">
    <property type="entry name" value="SGNH hydrolase"/>
    <property type="match status" value="1"/>
</dbReference>
<dbReference type="EMBL" id="ATGI01000022">
    <property type="protein sequence ID" value="EPF73875.1"/>
    <property type="molecule type" value="Genomic_DNA"/>
</dbReference>
<dbReference type="SUPFAM" id="SSF52266">
    <property type="entry name" value="SGNH hydrolase"/>
    <property type="match status" value="1"/>
</dbReference>
<proteinExistence type="predicted"/>
<dbReference type="STRING" id="632955.GCA_000829675_03594"/>
<dbReference type="GO" id="GO:0016788">
    <property type="term" value="F:hydrolase activity, acting on ester bonds"/>
    <property type="evidence" value="ECO:0007669"/>
    <property type="project" value="UniProtKB-ARBA"/>
</dbReference>
<dbReference type="InterPro" id="IPR036514">
    <property type="entry name" value="SGNH_hydro_sf"/>
</dbReference>
<dbReference type="InterPro" id="IPR013830">
    <property type="entry name" value="SGNH_hydro"/>
</dbReference>
<reference evidence="2 3" key="1">
    <citation type="submission" date="2013-06" db="EMBL/GenBank/DDBJ databases">
        <title>The Genome Sequence of Acinetobacter rudis CIP 110305.</title>
        <authorList>
            <consortium name="The Broad Institute Genome Sequencing Platform"/>
            <consortium name="The Broad Institute Genome Sequencing Center for Infectious Disease"/>
            <person name="Cerqueira G."/>
            <person name="Feldgarden M."/>
            <person name="Courvalin P."/>
            <person name="Perichon B."/>
            <person name="Grillot-Courvalin C."/>
            <person name="Clermont D."/>
            <person name="Rocha E."/>
            <person name="Yoon E.-J."/>
            <person name="Nemec A."/>
            <person name="Young S.K."/>
            <person name="Zeng Q."/>
            <person name="Gargeya S."/>
            <person name="Fitzgerald M."/>
            <person name="Abouelleil A."/>
            <person name="Alvarado L."/>
            <person name="Berlin A.M."/>
            <person name="Chapman S.B."/>
            <person name="Dewar J."/>
            <person name="Goldberg J."/>
            <person name="Griggs A."/>
            <person name="Gujja S."/>
            <person name="Hansen M."/>
            <person name="Howarth C."/>
            <person name="Imamovic A."/>
            <person name="Larimer J."/>
            <person name="McCowan C."/>
            <person name="Murphy C."/>
            <person name="Pearson M."/>
            <person name="Priest M."/>
            <person name="Roberts A."/>
            <person name="Saif S."/>
            <person name="Shea T."/>
            <person name="Sykes S."/>
            <person name="Wortman J."/>
            <person name="Nusbaum C."/>
            <person name="Birren B."/>
        </authorList>
    </citation>
    <scope>NUCLEOTIDE SEQUENCE [LARGE SCALE GENOMIC DNA]</scope>
    <source>
        <strain evidence="2 3">CIP 110305</strain>
    </source>
</reference>
<dbReference type="AlphaFoldDB" id="S3N179"/>
<dbReference type="PATRIC" id="fig|421052.3.peg.1711"/>
<dbReference type="eggNOG" id="COG2755">
    <property type="taxonomic scope" value="Bacteria"/>
</dbReference>
<gene>
    <name evidence="2" type="ORF">F945_01754</name>
</gene>
<keyword evidence="3" id="KW-1185">Reference proteome</keyword>
<dbReference type="RefSeq" id="WP_016656161.1">
    <property type="nucleotide sequence ID" value="NZ_KE340353.1"/>
</dbReference>
<dbReference type="OrthoDB" id="9804395at2"/>
<comment type="caution">
    <text evidence="2">The sequence shown here is derived from an EMBL/GenBank/DDBJ whole genome shotgun (WGS) entry which is preliminary data.</text>
</comment>
<evidence type="ECO:0000259" key="1">
    <source>
        <dbReference type="Pfam" id="PF13472"/>
    </source>
</evidence>
<name>S3N179_9GAMM</name>
<accession>S3N179</accession>
<dbReference type="Proteomes" id="UP000014568">
    <property type="component" value="Unassembled WGS sequence"/>
</dbReference>